<protein>
    <recommendedName>
        <fullName evidence="1">Ubiquitin-like domain-containing protein</fullName>
    </recommendedName>
</protein>
<dbReference type="EMBL" id="JARVKF010000446">
    <property type="protein sequence ID" value="KAK9412941.1"/>
    <property type="molecule type" value="Genomic_DNA"/>
</dbReference>
<gene>
    <name evidence="2" type="ORF">SUNI508_12246</name>
</gene>
<comment type="caution">
    <text evidence="2">The sequence shown here is derived from an EMBL/GenBank/DDBJ whole genome shotgun (WGS) entry which is preliminary data.</text>
</comment>
<accession>A0ABR2UEL8</accession>
<dbReference type="Pfam" id="PF22893">
    <property type="entry name" value="ULD_2"/>
    <property type="match status" value="1"/>
</dbReference>
<organism evidence="2 3">
    <name type="scientific">Seiridium unicorne</name>
    <dbReference type="NCBI Taxonomy" id="138068"/>
    <lineage>
        <taxon>Eukaryota</taxon>
        <taxon>Fungi</taxon>
        <taxon>Dikarya</taxon>
        <taxon>Ascomycota</taxon>
        <taxon>Pezizomycotina</taxon>
        <taxon>Sordariomycetes</taxon>
        <taxon>Xylariomycetidae</taxon>
        <taxon>Amphisphaeriales</taxon>
        <taxon>Sporocadaceae</taxon>
        <taxon>Seiridium</taxon>
    </lineage>
</organism>
<evidence type="ECO:0000313" key="2">
    <source>
        <dbReference type="EMBL" id="KAK9412941.1"/>
    </source>
</evidence>
<dbReference type="InterPro" id="IPR054464">
    <property type="entry name" value="ULD_fung"/>
</dbReference>
<evidence type="ECO:0000313" key="3">
    <source>
        <dbReference type="Proteomes" id="UP001408356"/>
    </source>
</evidence>
<dbReference type="PANTHER" id="PTHR38886:SF1">
    <property type="entry name" value="NACHT-NTPASE AND P-LOOP NTPASES N-TERMINAL DOMAIN-CONTAINING PROTEIN"/>
    <property type="match status" value="1"/>
</dbReference>
<feature type="domain" description="Ubiquitin-like" evidence="1">
    <location>
        <begin position="239"/>
        <end position="318"/>
    </location>
</feature>
<name>A0ABR2UEL8_9PEZI</name>
<sequence>MSATFTYGSFGDLITTVQLVWRLSQALSDSYGSAQEFQDLVVELNLFYGSLHELMKFWQTRTQGPELESLISLVKPAVAACRNAIESFLQKAFKKYGKSLLRPRGSRKSIFDMIKRIQWSIFEKDKMTQMRDLLRRNKDVIDMVQSLAQGITQEQDSNLVAVRLASLADAEAQASARVEEHFGNVLKMLREQATTTARIDENVITILSEVRQSTKAYIQSNLILRPSIPGALDPYAQSNAFIEDALGYTFPIPLGINPSWETVRSMIRDQFRGRGGMELVMREKYLIQDLNTGEDLRSDREFYEIVRTGQTLTMAMILSGGRHGGMDSSCPKCGQVQAVKSLGMDTTCNNSSCSFIYRRVLDVSDATDDQLENWLSGSKNTKALDRDLDTSNEGLGTSQLHEIVAAQHIAEGPDIFKRVRFITRWEDLDESRGSLNTIVNGIHFWAIQKEGWAGMARFQISVLMNFQLTWQQVVSGVERGQSTFDWATDVAFVGYSKKTSVLVAIVYSEYPMIRRRAWKTLRNLAAFKDSRIRLLVIDPLAIFSREDLGQLWATAIISANTFRINQRVRELEASFRHR</sequence>
<reference evidence="2 3" key="1">
    <citation type="journal article" date="2024" name="J. Plant Pathol.">
        <title>Sequence and assembly of the genome of Seiridium unicorne, isolate CBS 538.82, causal agent of cypress canker disease.</title>
        <authorList>
            <person name="Scali E."/>
            <person name="Rocca G.D."/>
            <person name="Danti R."/>
            <person name="Garbelotto M."/>
            <person name="Barberini S."/>
            <person name="Baroncelli R."/>
            <person name="Emiliani G."/>
        </authorList>
    </citation>
    <scope>NUCLEOTIDE SEQUENCE [LARGE SCALE GENOMIC DNA]</scope>
    <source>
        <strain evidence="2 3">BM-138-508</strain>
    </source>
</reference>
<keyword evidence="3" id="KW-1185">Reference proteome</keyword>
<evidence type="ECO:0000259" key="1">
    <source>
        <dbReference type="Pfam" id="PF22893"/>
    </source>
</evidence>
<dbReference type="PANTHER" id="PTHR38886">
    <property type="entry name" value="SESA DOMAIN-CONTAINING PROTEIN"/>
    <property type="match status" value="1"/>
</dbReference>
<proteinExistence type="predicted"/>
<dbReference type="Proteomes" id="UP001408356">
    <property type="component" value="Unassembled WGS sequence"/>
</dbReference>